<accession>A0A388LQB1</accession>
<name>A0A388LQB1_CHABU</name>
<dbReference type="Proteomes" id="UP000265515">
    <property type="component" value="Unassembled WGS sequence"/>
</dbReference>
<dbReference type="EMBL" id="BFEA01000479">
    <property type="protein sequence ID" value="GBG84530.1"/>
    <property type="molecule type" value="Genomic_DNA"/>
</dbReference>
<evidence type="ECO:0000313" key="2">
    <source>
        <dbReference type="Proteomes" id="UP000265515"/>
    </source>
</evidence>
<evidence type="ECO:0000313" key="1">
    <source>
        <dbReference type="EMBL" id="GBG84530.1"/>
    </source>
</evidence>
<sequence>MMASVCWRREMYKSMWREFSGNSARCVCAARVQIPSASEWQNDGGVLHREEREVCVCRGASSCWGGDKLGGRLRAVESVMVYIERMHGIAMGVAAGFERRLRRDLKRRGERRGSVGGCCSVR</sequence>
<gene>
    <name evidence="1" type="ORF">CBR_g38812</name>
</gene>
<dbReference type="AlphaFoldDB" id="A0A388LQB1"/>
<keyword evidence="2" id="KW-1185">Reference proteome</keyword>
<reference evidence="1 2" key="1">
    <citation type="journal article" date="2018" name="Cell">
        <title>The Chara Genome: Secondary Complexity and Implications for Plant Terrestrialization.</title>
        <authorList>
            <person name="Nishiyama T."/>
            <person name="Sakayama H."/>
            <person name="Vries J.D."/>
            <person name="Buschmann H."/>
            <person name="Saint-Marcoux D."/>
            <person name="Ullrich K.K."/>
            <person name="Haas F.B."/>
            <person name="Vanderstraeten L."/>
            <person name="Becker D."/>
            <person name="Lang D."/>
            <person name="Vosolsobe S."/>
            <person name="Rombauts S."/>
            <person name="Wilhelmsson P.K.I."/>
            <person name="Janitza P."/>
            <person name="Kern R."/>
            <person name="Heyl A."/>
            <person name="Rumpler F."/>
            <person name="Villalobos L.I.A.C."/>
            <person name="Clay J.M."/>
            <person name="Skokan R."/>
            <person name="Toyoda A."/>
            <person name="Suzuki Y."/>
            <person name="Kagoshima H."/>
            <person name="Schijlen E."/>
            <person name="Tajeshwar N."/>
            <person name="Catarino B."/>
            <person name="Hetherington A.J."/>
            <person name="Saltykova A."/>
            <person name="Bonnot C."/>
            <person name="Breuninger H."/>
            <person name="Symeonidi A."/>
            <person name="Radhakrishnan G.V."/>
            <person name="Van Nieuwerburgh F."/>
            <person name="Deforce D."/>
            <person name="Chang C."/>
            <person name="Karol K.G."/>
            <person name="Hedrich R."/>
            <person name="Ulvskov P."/>
            <person name="Glockner G."/>
            <person name="Delwiche C.F."/>
            <person name="Petrasek J."/>
            <person name="Van de Peer Y."/>
            <person name="Friml J."/>
            <person name="Beilby M."/>
            <person name="Dolan L."/>
            <person name="Kohara Y."/>
            <person name="Sugano S."/>
            <person name="Fujiyama A."/>
            <person name="Delaux P.-M."/>
            <person name="Quint M."/>
            <person name="TheiBen G."/>
            <person name="Hagemann M."/>
            <person name="Harholt J."/>
            <person name="Dunand C."/>
            <person name="Zachgo S."/>
            <person name="Langdale J."/>
            <person name="Maumus F."/>
            <person name="Straeten D.V.D."/>
            <person name="Gould S.B."/>
            <person name="Rensing S.A."/>
        </authorList>
    </citation>
    <scope>NUCLEOTIDE SEQUENCE [LARGE SCALE GENOMIC DNA]</scope>
    <source>
        <strain evidence="1 2">S276</strain>
    </source>
</reference>
<proteinExistence type="predicted"/>
<protein>
    <submittedName>
        <fullName evidence="1">Uncharacterized protein</fullName>
    </submittedName>
</protein>
<comment type="caution">
    <text evidence="1">The sequence shown here is derived from an EMBL/GenBank/DDBJ whole genome shotgun (WGS) entry which is preliminary data.</text>
</comment>
<organism evidence="1 2">
    <name type="scientific">Chara braunii</name>
    <name type="common">Braun's stonewort</name>
    <dbReference type="NCBI Taxonomy" id="69332"/>
    <lineage>
        <taxon>Eukaryota</taxon>
        <taxon>Viridiplantae</taxon>
        <taxon>Streptophyta</taxon>
        <taxon>Charophyceae</taxon>
        <taxon>Charales</taxon>
        <taxon>Characeae</taxon>
        <taxon>Chara</taxon>
    </lineage>
</organism>
<dbReference type="Gramene" id="GBG84530">
    <property type="protein sequence ID" value="GBG84530"/>
    <property type="gene ID" value="CBR_g38812"/>
</dbReference>